<sequence>MRYIYEEIDKIATKQPNAKVYIGKTTHTYCELKKQSDQLARYFAANVAQSEPIVVYGGQEFGMIVAFLAAMKSGHPYIPIETHTPPERLAYIVDIAKPALCVWTSECPMELPCSTVSLEQLMTESLKQEAVVPKGLALDETVYIIFTSGTTGVPKGVQISQQNLWSFVQWALQDLGIHKEDRFLSQAPFSFDLSVMSVYPALLIGGALVPLAKETVDDFKELFSVLPKLPIDVWVSTPSFIDICLMEPAFSHNELPSLRVFLFCGEELTKETAKKLLQKFPEAMIYNTYGPTEATVAVSQIQVTTELLEAVNRLPIGYVKEDTKVTIMHGNQVVVGETGEIVLSGPSISKGYVNNPSKTAAAFFTLNGEPAYRTGDAGKVIDGLLYYEGRIDFQVKLHGYRIELEEIDHHLMAIEGIKQAIVVPKYNQHKVQQLLAYVVMETTETKDYERAKMIRQELKKTVMPYMIPQKYVFCEQLPRTANGKLDRKRLIQEVNPT</sequence>
<dbReference type="AlphaFoldDB" id="E6LCP9"/>
<keyword evidence="4 7" id="KW-0067">ATP-binding</keyword>
<dbReference type="eggNOG" id="COG1020">
    <property type="taxonomic scope" value="Bacteria"/>
</dbReference>
<dbReference type="EC" id="6.2.1.54" evidence="7"/>
<feature type="binding site" evidence="7">
    <location>
        <begin position="387"/>
        <end position="390"/>
    </location>
    <ligand>
        <name>ATP</name>
        <dbReference type="ChEBI" id="CHEBI:30616"/>
    </ligand>
</feature>
<comment type="catalytic activity">
    <reaction evidence="7">
        <text>holo-[D-alanyl-carrier protein] + D-alanine + ATP = D-alanyl-[D-alanyl-carrier protein] + AMP + diphosphate</text>
        <dbReference type="Rhea" id="RHEA:55132"/>
        <dbReference type="Rhea" id="RHEA-COMP:14102"/>
        <dbReference type="Rhea" id="RHEA-COMP:14103"/>
        <dbReference type="ChEBI" id="CHEBI:30616"/>
        <dbReference type="ChEBI" id="CHEBI:33019"/>
        <dbReference type="ChEBI" id="CHEBI:57416"/>
        <dbReference type="ChEBI" id="CHEBI:64479"/>
        <dbReference type="ChEBI" id="CHEBI:138620"/>
        <dbReference type="ChEBI" id="CHEBI:456215"/>
        <dbReference type="EC" id="6.2.1.54"/>
    </reaction>
</comment>
<feature type="binding site" evidence="7">
    <location>
        <position position="376"/>
    </location>
    <ligand>
        <name>ATP</name>
        <dbReference type="ChEBI" id="CHEBI:30616"/>
    </ligand>
</feature>
<dbReference type="NCBIfam" id="TIGR01734">
    <property type="entry name" value="D-ala-DACP-lig"/>
    <property type="match status" value="1"/>
</dbReference>
<dbReference type="FunFam" id="3.30.300.30:FF:000012">
    <property type="entry name" value="D-alanine--D-alanyl carrier protein ligase"/>
    <property type="match status" value="1"/>
</dbReference>
<evidence type="ECO:0000313" key="11">
    <source>
        <dbReference type="Proteomes" id="UP000010296"/>
    </source>
</evidence>
<dbReference type="EMBL" id="AEPV01000003">
    <property type="protein sequence ID" value="EFU75091.1"/>
    <property type="molecule type" value="Genomic_DNA"/>
</dbReference>
<dbReference type="HAMAP" id="MF_00593">
    <property type="entry name" value="DltA"/>
    <property type="match status" value="1"/>
</dbReference>
<evidence type="ECO:0000256" key="6">
    <source>
        <dbReference type="ARBA" id="ARBA00061336"/>
    </source>
</evidence>
<dbReference type="OrthoDB" id="9765680at2"/>
<organism evidence="10 11">
    <name type="scientific">Enterococcus italicus (strain DSM 15952 / CCUG 50447 / LMG 22039 / TP 1.5)</name>
    <dbReference type="NCBI Taxonomy" id="888064"/>
    <lineage>
        <taxon>Bacteria</taxon>
        <taxon>Bacillati</taxon>
        <taxon>Bacillota</taxon>
        <taxon>Bacilli</taxon>
        <taxon>Lactobacillales</taxon>
        <taxon>Enterococcaceae</taxon>
        <taxon>Enterococcus</taxon>
    </lineage>
</organism>
<evidence type="ECO:0000256" key="5">
    <source>
        <dbReference type="ARBA" id="ARBA00054605"/>
    </source>
</evidence>
<dbReference type="PANTHER" id="PTHR45398">
    <property type="match status" value="1"/>
</dbReference>
<comment type="pathway">
    <text evidence="7">Cell wall biogenesis; lipoteichoic acid biosynthesis.</text>
</comment>
<feature type="domain" description="AMP-dependent synthetase/ligase" evidence="8">
    <location>
        <begin position="10"/>
        <end position="352"/>
    </location>
</feature>
<feature type="binding site" evidence="7">
    <location>
        <position position="192"/>
    </location>
    <ligand>
        <name>D-alanine</name>
        <dbReference type="ChEBI" id="CHEBI:57416"/>
    </ligand>
</feature>
<dbReference type="InterPro" id="IPR044507">
    <property type="entry name" value="DltA-like"/>
</dbReference>
<dbReference type="HOGENOM" id="CLU_000022_2_12_9"/>
<feature type="binding site" evidence="7">
    <location>
        <begin position="147"/>
        <end position="148"/>
    </location>
    <ligand>
        <name>ATP</name>
        <dbReference type="ChEBI" id="CHEBI:30616"/>
    </ligand>
</feature>
<dbReference type="UniPathway" id="UPA00556"/>
<dbReference type="PANTHER" id="PTHR45398:SF1">
    <property type="entry name" value="ENZYME, PUTATIVE (JCVI)-RELATED"/>
    <property type="match status" value="1"/>
</dbReference>
<dbReference type="InterPro" id="IPR042099">
    <property type="entry name" value="ANL_N_sf"/>
</dbReference>
<comment type="subcellular location">
    <subcellularLocation>
        <location evidence="7">Cytoplasm</location>
    </subcellularLocation>
</comment>
<comment type="similarity">
    <text evidence="6 7">Belongs to the ATP-dependent AMP-binding enzyme family. DltA subfamily.</text>
</comment>
<dbReference type="InterPro" id="IPR000873">
    <property type="entry name" value="AMP-dep_synth/lig_dom"/>
</dbReference>
<dbReference type="STRING" id="888064.HMPREF9088_0139"/>
<feature type="binding site" evidence="7">
    <location>
        <position position="296"/>
    </location>
    <ligand>
        <name>D-alanine</name>
        <dbReference type="ChEBI" id="CHEBI:57416"/>
    </ligand>
</feature>
<dbReference type="NCBIfam" id="NF003417">
    <property type="entry name" value="PRK04813.1"/>
    <property type="match status" value="1"/>
</dbReference>
<keyword evidence="11" id="KW-1185">Reference proteome</keyword>
<evidence type="ECO:0000256" key="3">
    <source>
        <dbReference type="ARBA" id="ARBA00022741"/>
    </source>
</evidence>
<proteinExistence type="inferred from homology"/>
<dbReference type="Pfam" id="PF13193">
    <property type="entry name" value="AMP-binding_C"/>
    <property type="match status" value="1"/>
</dbReference>
<feature type="domain" description="AMP-binding enzyme C-terminal" evidence="9">
    <location>
        <begin position="406"/>
        <end position="484"/>
    </location>
</feature>
<dbReference type="GO" id="GO:0070395">
    <property type="term" value="P:lipoteichoic acid biosynthetic process"/>
    <property type="evidence" value="ECO:0007669"/>
    <property type="project" value="UniProtKB-UniRule"/>
</dbReference>
<reference evidence="10 11" key="1">
    <citation type="submission" date="2010-12" db="EMBL/GenBank/DDBJ databases">
        <authorList>
            <person name="Muzny D."/>
            <person name="Qin X."/>
            <person name="Deng J."/>
            <person name="Jiang H."/>
            <person name="Liu Y."/>
            <person name="Qu J."/>
            <person name="Song X.-Z."/>
            <person name="Zhang L."/>
            <person name="Thornton R."/>
            <person name="Coyle M."/>
            <person name="Francisco L."/>
            <person name="Jackson L."/>
            <person name="Javaid M."/>
            <person name="Korchina V."/>
            <person name="Kovar C."/>
            <person name="Mata R."/>
            <person name="Mathew T."/>
            <person name="Ngo R."/>
            <person name="Nguyen L."/>
            <person name="Nguyen N."/>
            <person name="Okwuonu G."/>
            <person name="Ongeri F."/>
            <person name="Pham C."/>
            <person name="Simmons D."/>
            <person name="Wilczek-Boney K."/>
            <person name="Hale W."/>
            <person name="Jakkamsetti A."/>
            <person name="Pham P."/>
            <person name="Ruth R."/>
            <person name="San Lucas F."/>
            <person name="Warren J."/>
            <person name="Zhang J."/>
            <person name="Zhao Z."/>
            <person name="Zhou C."/>
            <person name="Zhu D."/>
            <person name="Lee S."/>
            <person name="Bess C."/>
            <person name="Blankenburg K."/>
            <person name="Forbes L."/>
            <person name="Fu Q."/>
            <person name="Gubbala S."/>
            <person name="Hirani K."/>
            <person name="Jayaseelan J.C."/>
            <person name="Lara F."/>
            <person name="Munidasa M."/>
            <person name="Palculict T."/>
            <person name="Patil S."/>
            <person name="Pu L.-L."/>
            <person name="Saada N."/>
            <person name="Tang L."/>
            <person name="Weissenberger G."/>
            <person name="Zhu Y."/>
            <person name="Hemphill L."/>
            <person name="Shang Y."/>
            <person name="Youmans B."/>
            <person name="Ayvaz T."/>
            <person name="Ross M."/>
            <person name="Santibanez J."/>
            <person name="Aqrawi P."/>
            <person name="Gross S."/>
            <person name="Joshi V."/>
            <person name="Fowler G."/>
            <person name="Nazareth L."/>
            <person name="Reid J."/>
            <person name="Worley K."/>
            <person name="Petrosino J."/>
            <person name="Highlander S."/>
            <person name="Gibbs R."/>
        </authorList>
    </citation>
    <scope>NUCLEOTIDE SEQUENCE [LARGE SCALE GENOMIC DNA]</scope>
    <source>
        <strain evidence="11">DSM 15952 / CCUG 50447 / LMG 22039 / TP 1.5</strain>
    </source>
</reference>
<evidence type="ECO:0000256" key="7">
    <source>
        <dbReference type="HAMAP-Rule" id="MF_00593"/>
    </source>
</evidence>
<evidence type="ECO:0000256" key="4">
    <source>
        <dbReference type="ARBA" id="ARBA00022840"/>
    </source>
</evidence>
<dbReference type="InterPro" id="IPR020845">
    <property type="entry name" value="AMP-binding_CS"/>
</dbReference>
<accession>E6LCP9</accession>
<dbReference type="SUPFAM" id="SSF56801">
    <property type="entry name" value="Acetyl-CoA synthetase-like"/>
    <property type="match status" value="1"/>
</dbReference>
<dbReference type="InterPro" id="IPR025110">
    <property type="entry name" value="AMP-bd_C"/>
</dbReference>
<keyword evidence="3 7" id="KW-0547">Nucleotide-binding</keyword>
<dbReference type="Pfam" id="PF00501">
    <property type="entry name" value="AMP-binding"/>
    <property type="match status" value="1"/>
</dbReference>
<feature type="binding site" evidence="7">
    <location>
        <position position="484"/>
    </location>
    <ligand>
        <name>ATP</name>
        <dbReference type="ChEBI" id="CHEBI:30616"/>
    </ligand>
</feature>
<dbReference type="PROSITE" id="PS00455">
    <property type="entry name" value="AMP_BINDING"/>
    <property type="match status" value="1"/>
</dbReference>
<feature type="binding site" evidence="7">
    <location>
        <position position="484"/>
    </location>
    <ligand>
        <name>D-alanine</name>
        <dbReference type="ChEBI" id="CHEBI:57416"/>
    </ligand>
</feature>
<dbReference type="Gene3D" id="3.30.300.30">
    <property type="match status" value="1"/>
</dbReference>
<comment type="caution">
    <text evidence="10">The sequence shown here is derived from an EMBL/GenBank/DDBJ whole genome shotgun (WGS) entry which is preliminary data.</text>
</comment>
<name>E6LCP9_ENTI1</name>
<dbReference type="GO" id="GO:0005524">
    <property type="term" value="F:ATP binding"/>
    <property type="evidence" value="ECO:0007669"/>
    <property type="project" value="UniProtKB-KW"/>
</dbReference>
<dbReference type="PATRIC" id="fig|888064.11.peg.772"/>
<dbReference type="InterPro" id="IPR010071">
    <property type="entry name" value="AA_adenyl_dom"/>
</dbReference>
<evidence type="ECO:0000256" key="2">
    <source>
        <dbReference type="ARBA" id="ARBA00022598"/>
    </source>
</evidence>
<comment type="function">
    <text evidence="5 7">Catalyzes the first step in the D-alanylation of lipoteichoic acid (LTA), the activation of D-alanine and its transfer onto the D-alanyl carrier protein (Dcp) DltC. In an ATP-dependent two-step reaction, forms a high energy D-alanyl-AMP intermediate, followed by transfer of the D-alanyl residue as a thiol ester to the phosphopantheinyl prosthetic group of the Dcp. D-alanylation of LTA plays an important role in modulating the properties of the cell wall in Gram-positive bacteria, influencing the net charge of the cell wall.</text>
</comment>
<evidence type="ECO:0000313" key="10">
    <source>
        <dbReference type="EMBL" id="EFU75091.1"/>
    </source>
</evidence>
<dbReference type="CDD" id="cd05945">
    <property type="entry name" value="DltA"/>
    <property type="match status" value="1"/>
</dbReference>
<dbReference type="RefSeq" id="WP_007207160.1">
    <property type="nucleotide sequence ID" value="NZ_GL622241.1"/>
</dbReference>
<dbReference type="InterPro" id="IPR045851">
    <property type="entry name" value="AMP-bd_C_sf"/>
</dbReference>
<protein>
    <recommendedName>
        <fullName evidence="7">D-alanine--D-alanyl carrier protein ligase</fullName>
        <shortName evidence="7">DCL</shortName>
        <ecNumber evidence="7">6.2.1.54</ecNumber>
    </recommendedName>
    <alternativeName>
        <fullName evidence="7">D-alanine--poly(phosphoribitol) ligase subunit 1</fullName>
    </alternativeName>
    <alternativeName>
        <fullName evidence="7">D-alanine-activating enzyme</fullName>
        <shortName evidence="7">DAE</shortName>
    </alternativeName>
</protein>
<dbReference type="Proteomes" id="UP000010296">
    <property type="component" value="Unassembled WGS sequence"/>
</dbReference>
<evidence type="ECO:0000256" key="1">
    <source>
        <dbReference type="ARBA" id="ARBA00022490"/>
    </source>
</evidence>
<dbReference type="NCBIfam" id="TIGR01733">
    <property type="entry name" value="AA-adenyl-dom"/>
    <property type="match status" value="1"/>
</dbReference>
<dbReference type="GO" id="GO:0005737">
    <property type="term" value="C:cytoplasm"/>
    <property type="evidence" value="ECO:0007669"/>
    <property type="project" value="UniProtKB-SubCell"/>
</dbReference>
<dbReference type="InterPro" id="IPR010072">
    <property type="entry name" value="DltA"/>
</dbReference>
<keyword evidence="2 7" id="KW-0436">Ligase</keyword>
<dbReference type="Gene3D" id="3.40.50.12780">
    <property type="entry name" value="N-terminal domain of ligase-like"/>
    <property type="match status" value="1"/>
</dbReference>
<keyword evidence="1 7" id="KW-0963">Cytoplasm</keyword>
<evidence type="ECO:0000259" key="9">
    <source>
        <dbReference type="Pfam" id="PF13193"/>
    </source>
</evidence>
<dbReference type="GO" id="GO:0047473">
    <property type="term" value="F:D-alanine [D-alanyl carrier protein] ligase activity"/>
    <property type="evidence" value="ECO:0007669"/>
    <property type="project" value="UniProtKB-UniRule"/>
</dbReference>
<gene>
    <name evidence="7 10" type="primary">dltA</name>
    <name evidence="10" type="ORF">HMPREF9088_0139</name>
</gene>
<evidence type="ECO:0000259" key="8">
    <source>
        <dbReference type="Pfam" id="PF00501"/>
    </source>
</evidence>
<feature type="binding site" evidence="7">
    <location>
        <begin position="287"/>
        <end position="292"/>
    </location>
    <ligand>
        <name>ATP</name>
        <dbReference type="ChEBI" id="CHEBI:30616"/>
    </ligand>
</feature>